<evidence type="ECO:0000256" key="6">
    <source>
        <dbReference type="SAM" id="Phobius"/>
    </source>
</evidence>
<gene>
    <name evidence="7" type="ORF">SAMN05444266_1145</name>
</gene>
<proteinExistence type="predicted"/>
<dbReference type="EMBL" id="FRBL01000014">
    <property type="protein sequence ID" value="SHM92461.1"/>
    <property type="molecule type" value="Genomic_DNA"/>
</dbReference>
<keyword evidence="2" id="KW-1003">Cell membrane</keyword>
<evidence type="ECO:0008006" key="9">
    <source>
        <dbReference type="Google" id="ProtNLM"/>
    </source>
</evidence>
<dbReference type="OrthoDB" id="9812094at2"/>
<sequence length="344" mass="38269">MPKSLKNVIKFICFFGIGVLLIWLVTKDLSPKEWEMMKEAFQRANYWLVIPAIILGIASHWFRATRWKLLMKPLGHQPTTLNTFFAVMVGYLANLAVPRLGEVTRCGILAQYEKIPADKLVGTMIAERAVDMVCLILLMAITVLTQVDVLGAYVNKEILIPMGNKFANANFLQLSLLLLGAAAGIGLIVWLLRRFARSKAAITIKNLARGVMEGILSIGKMENKWAFIIQSLLIWGCYLSQVYIGFYCLQETTHLGISAALAVLVIGSIGMIVTPGGIGAYQTLVQKTLELYGINKVIGFAFGWIIWVVQTLLVIVLGFVSLIALPIYNRKRIQQQELQPVTEN</sequence>
<feature type="transmembrane region" description="Helical" evidence="6">
    <location>
        <begin position="133"/>
        <end position="154"/>
    </location>
</feature>
<dbReference type="Proteomes" id="UP000184420">
    <property type="component" value="Unassembled WGS sequence"/>
</dbReference>
<feature type="transmembrane region" description="Helical" evidence="6">
    <location>
        <begin position="45"/>
        <end position="62"/>
    </location>
</feature>
<dbReference type="STRING" id="1419482.SAMN05444266_1145"/>
<organism evidence="7 8">
    <name type="scientific">Chitinophaga jiangningensis</name>
    <dbReference type="NCBI Taxonomy" id="1419482"/>
    <lineage>
        <taxon>Bacteria</taxon>
        <taxon>Pseudomonadati</taxon>
        <taxon>Bacteroidota</taxon>
        <taxon>Chitinophagia</taxon>
        <taxon>Chitinophagales</taxon>
        <taxon>Chitinophagaceae</taxon>
        <taxon>Chitinophaga</taxon>
    </lineage>
</organism>
<keyword evidence="5 6" id="KW-0472">Membrane</keyword>
<name>A0A1M7MN82_9BACT</name>
<dbReference type="PANTHER" id="PTHR39087">
    <property type="entry name" value="UPF0104 MEMBRANE PROTEIN MJ1595"/>
    <property type="match status" value="1"/>
</dbReference>
<feature type="transmembrane region" description="Helical" evidence="6">
    <location>
        <begin position="174"/>
        <end position="193"/>
    </location>
</feature>
<keyword evidence="8" id="KW-1185">Reference proteome</keyword>
<dbReference type="NCBIfam" id="TIGR00374">
    <property type="entry name" value="flippase-like domain"/>
    <property type="match status" value="1"/>
</dbReference>
<dbReference type="AlphaFoldDB" id="A0A1M7MN82"/>
<evidence type="ECO:0000256" key="2">
    <source>
        <dbReference type="ARBA" id="ARBA00022475"/>
    </source>
</evidence>
<evidence type="ECO:0000256" key="5">
    <source>
        <dbReference type="ARBA" id="ARBA00023136"/>
    </source>
</evidence>
<evidence type="ECO:0000313" key="7">
    <source>
        <dbReference type="EMBL" id="SHM92461.1"/>
    </source>
</evidence>
<dbReference type="RefSeq" id="WP_073087451.1">
    <property type="nucleotide sequence ID" value="NZ_FRBL01000014.1"/>
</dbReference>
<evidence type="ECO:0000256" key="4">
    <source>
        <dbReference type="ARBA" id="ARBA00022989"/>
    </source>
</evidence>
<accession>A0A1M7MN82</accession>
<evidence type="ECO:0000313" key="8">
    <source>
        <dbReference type="Proteomes" id="UP000184420"/>
    </source>
</evidence>
<protein>
    <recommendedName>
        <fullName evidence="9">Lysylphosphatidylglycerol synthase TM region</fullName>
    </recommendedName>
</protein>
<comment type="subcellular location">
    <subcellularLocation>
        <location evidence="1">Cell membrane</location>
        <topology evidence="1">Multi-pass membrane protein</topology>
    </subcellularLocation>
</comment>
<dbReference type="InterPro" id="IPR022791">
    <property type="entry name" value="L-PG_synthase/AglD"/>
</dbReference>
<reference evidence="7 8" key="1">
    <citation type="submission" date="2016-11" db="EMBL/GenBank/DDBJ databases">
        <authorList>
            <person name="Jaros S."/>
            <person name="Januszkiewicz K."/>
            <person name="Wedrychowicz H."/>
        </authorList>
    </citation>
    <scope>NUCLEOTIDE SEQUENCE [LARGE SCALE GENOMIC DNA]</scope>
    <source>
        <strain evidence="7 8">DSM 27406</strain>
    </source>
</reference>
<evidence type="ECO:0000256" key="3">
    <source>
        <dbReference type="ARBA" id="ARBA00022692"/>
    </source>
</evidence>
<dbReference type="PANTHER" id="PTHR39087:SF2">
    <property type="entry name" value="UPF0104 MEMBRANE PROTEIN MJ1595"/>
    <property type="match status" value="1"/>
</dbReference>
<keyword evidence="4 6" id="KW-1133">Transmembrane helix</keyword>
<feature type="transmembrane region" description="Helical" evidence="6">
    <location>
        <begin position="7"/>
        <end position="25"/>
    </location>
</feature>
<keyword evidence="3 6" id="KW-0812">Transmembrane</keyword>
<feature type="transmembrane region" description="Helical" evidence="6">
    <location>
        <begin position="225"/>
        <end position="249"/>
    </location>
</feature>
<dbReference type="Pfam" id="PF03706">
    <property type="entry name" value="LPG_synthase_TM"/>
    <property type="match status" value="1"/>
</dbReference>
<dbReference type="GO" id="GO:0005886">
    <property type="term" value="C:plasma membrane"/>
    <property type="evidence" value="ECO:0007669"/>
    <property type="project" value="UniProtKB-SubCell"/>
</dbReference>
<feature type="transmembrane region" description="Helical" evidence="6">
    <location>
        <begin position="261"/>
        <end position="284"/>
    </location>
</feature>
<feature type="transmembrane region" description="Helical" evidence="6">
    <location>
        <begin position="304"/>
        <end position="328"/>
    </location>
</feature>
<evidence type="ECO:0000256" key="1">
    <source>
        <dbReference type="ARBA" id="ARBA00004651"/>
    </source>
</evidence>